<protein>
    <submittedName>
        <fullName evidence="2">Uncharacterized protein</fullName>
    </submittedName>
</protein>
<reference evidence="2" key="2">
    <citation type="submission" date="2021-09" db="EMBL/GenBank/DDBJ databases">
        <authorList>
            <person name="Jia N."/>
            <person name="Wang J."/>
            <person name="Shi W."/>
            <person name="Du L."/>
            <person name="Sun Y."/>
            <person name="Zhan W."/>
            <person name="Jiang J."/>
            <person name="Wang Q."/>
            <person name="Zhang B."/>
            <person name="Ji P."/>
            <person name="Sakyi L.B."/>
            <person name="Cui X."/>
            <person name="Yuan T."/>
            <person name="Jiang B."/>
            <person name="Yang W."/>
            <person name="Lam T.T.-Y."/>
            <person name="Chang Q."/>
            <person name="Ding S."/>
            <person name="Wang X."/>
            <person name="Zhu J."/>
            <person name="Ruan X."/>
            <person name="Zhao L."/>
            <person name="Wei J."/>
            <person name="Que T."/>
            <person name="Du C."/>
            <person name="Cheng J."/>
            <person name="Dai P."/>
            <person name="Han X."/>
            <person name="Huang E."/>
            <person name="Gao Y."/>
            <person name="Liu J."/>
            <person name="Shao H."/>
            <person name="Ye R."/>
            <person name="Li L."/>
            <person name="Wei W."/>
            <person name="Wang X."/>
            <person name="Wang C."/>
            <person name="Huo Q."/>
            <person name="Li W."/>
            <person name="Guo W."/>
            <person name="Chen H."/>
            <person name="Chen S."/>
            <person name="Zhou L."/>
            <person name="Zhou L."/>
            <person name="Ni X."/>
            <person name="Tian J."/>
            <person name="Zhou Y."/>
            <person name="Sheng Y."/>
            <person name="Liu T."/>
            <person name="Pan Y."/>
            <person name="Xia L."/>
            <person name="Li J."/>
            <person name="Zhao F."/>
            <person name="Cao W."/>
        </authorList>
    </citation>
    <scope>NUCLEOTIDE SEQUENCE</scope>
    <source>
        <strain evidence="2">Rsan-2018</strain>
        <tissue evidence="2">Larvae</tissue>
    </source>
</reference>
<reference evidence="2" key="1">
    <citation type="journal article" date="2020" name="Cell">
        <title>Large-Scale Comparative Analyses of Tick Genomes Elucidate Their Genetic Diversity and Vector Capacities.</title>
        <authorList>
            <consortium name="Tick Genome and Microbiome Consortium (TIGMIC)"/>
            <person name="Jia N."/>
            <person name="Wang J."/>
            <person name="Shi W."/>
            <person name="Du L."/>
            <person name="Sun Y."/>
            <person name="Zhan W."/>
            <person name="Jiang J.F."/>
            <person name="Wang Q."/>
            <person name="Zhang B."/>
            <person name="Ji P."/>
            <person name="Bell-Sakyi L."/>
            <person name="Cui X.M."/>
            <person name="Yuan T.T."/>
            <person name="Jiang B.G."/>
            <person name="Yang W.F."/>
            <person name="Lam T.T."/>
            <person name="Chang Q.C."/>
            <person name="Ding S.J."/>
            <person name="Wang X.J."/>
            <person name="Zhu J.G."/>
            <person name="Ruan X.D."/>
            <person name="Zhao L."/>
            <person name="Wei J.T."/>
            <person name="Ye R.Z."/>
            <person name="Que T.C."/>
            <person name="Du C.H."/>
            <person name="Zhou Y.H."/>
            <person name="Cheng J.X."/>
            <person name="Dai P.F."/>
            <person name="Guo W.B."/>
            <person name="Han X.H."/>
            <person name="Huang E.J."/>
            <person name="Li L.F."/>
            <person name="Wei W."/>
            <person name="Gao Y.C."/>
            <person name="Liu J.Z."/>
            <person name="Shao H.Z."/>
            <person name="Wang X."/>
            <person name="Wang C.C."/>
            <person name="Yang T.C."/>
            <person name="Huo Q.B."/>
            <person name="Li W."/>
            <person name="Chen H.Y."/>
            <person name="Chen S.E."/>
            <person name="Zhou L.G."/>
            <person name="Ni X.B."/>
            <person name="Tian J.H."/>
            <person name="Sheng Y."/>
            <person name="Liu T."/>
            <person name="Pan Y.S."/>
            <person name="Xia L.Y."/>
            <person name="Li J."/>
            <person name="Zhao F."/>
            <person name="Cao W.C."/>
        </authorList>
    </citation>
    <scope>NUCLEOTIDE SEQUENCE</scope>
    <source>
        <strain evidence="2">Rsan-2018</strain>
    </source>
</reference>
<comment type="caution">
    <text evidence="2">The sequence shown here is derived from an EMBL/GenBank/DDBJ whole genome shotgun (WGS) entry which is preliminary data.</text>
</comment>
<dbReference type="GO" id="GO:0005737">
    <property type="term" value="C:cytoplasm"/>
    <property type="evidence" value="ECO:0007669"/>
    <property type="project" value="TreeGrafter"/>
</dbReference>
<evidence type="ECO:0000256" key="1">
    <source>
        <dbReference type="SAM" id="MobiDB-lite"/>
    </source>
</evidence>
<dbReference type="GO" id="GO:0005886">
    <property type="term" value="C:plasma membrane"/>
    <property type="evidence" value="ECO:0007669"/>
    <property type="project" value="TreeGrafter"/>
</dbReference>
<evidence type="ECO:0000313" key="2">
    <source>
        <dbReference type="EMBL" id="KAH7946919.1"/>
    </source>
</evidence>
<gene>
    <name evidence="2" type="ORF">HPB52_005912</name>
</gene>
<proteinExistence type="predicted"/>
<feature type="region of interest" description="Disordered" evidence="1">
    <location>
        <begin position="61"/>
        <end position="82"/>
    </location>
</feature>
<organism evidence="2 3">
    <name type="scientific">Rhipicephalus sanguineus</name>
    <name type="common">Brown dog tick</name>
    <name type="synonym">Ixodes sanguineus</name>
    <dbReference type="NCBI Taxonomy" id="34632"/>
    <lineage>
        <taxon>Eukaryota</taxon>
        <taxon>Metazoa</taxon>
        <taxon>Ecdysozoa</taxon>
        <taxon>Arthropoda</taxon>
        <taxon>Chelicerata</taxon>
        <taxon>Arachnida</taxon>
        <taxon>Acari</taxon>
        <taxon>Parasitiformes</taxon>
        <taxon>Ixodida</taxon>
        <taxon>Ixodoidea</taxon>
        <taxon>Ixodidae</taxon>
        <taxon>Rhipicephalinae</taxon>
        <taxon>Rhipicephalus</taxon>
        <taxon>Rhipicephalus</taxon>
    </lineage>
</organism>
<dbReference type="PANTHER" id="PTHR21439">
    <property type="entry name" value="OXIDORED-NITRO DOMAIN-CONTAINING PROTEIN"/>
    <property type="match status" value="1"/>
</dbReference>
<dbReference type="Proteomes" id="UP000821837">
    <property type="component" value="Chromosome 6"/>
</dbReference>
<evidence type="ECO:0000313" key="3">
    <source>
        <dbReference type="Proteomes" id="UP000821837"/>
    </source>
</evidence>
<dbReference type="AlphaFoldDB" id="A0A9D4STT8"/>
<accession>A0A9D4STT8</accession>
<sequence>MALRALPLLYVNMGGEMLYILSQRLKAQRIDADKAQRGTCRFAGGSTRFGSLSARRTLPRVFPRERAPNRPQRPATNQALDRDLTYRSCGRCSAASLHKTGLLSPTQSAVDD</sequence>
<keyword evidence="3" id="KW-1185">Reference proteome</keyword>
<dbReference type="EMBL" id="JABSTV010001252">
    <property type="protein sequence ID" value="KAH7946919.1"/>
    <property type="molecule type" value="Genomic_DNA"/>
</dbReference>
<name>A0A9D4STT8_RHISA</name>
<dbReference type="InterPro" id="IPR019332">
    <property type="entry name" value="OSCP1"/>
</dbReference>
<dbReference type="PANTHER" id="PTHR21439:SF0">
    <property type="entry name" value="PROTEIN OSCP1"/>
    <property type="match status" value="1"/>
</dbReference>